<evidence type="ECO:0000313" key="4">
    <source>
        <dbReference type="EMBL" id="MFC0262200.1"/>
    </source>
</evidence>
<comment type="caution">
    <text evidence="4">The sequence shown here is derived from an EMBL/GenBank/DDBJ whole genome shotgun (WGS) entry which is preliminary data.</text>
</comment>
<dbReference type="InterPro" id="IPR045595">
    <property type="entry name" value="SufBD_N"/>
</dbReference>
<feature type="domain" description="SUF system FeS cluster assembly SufBD N-terminal" evidence="3">
    <location>
        <begin position="146"/>
        <end position="202"/>
    </location>
</feature>
<dbReference type="NCBIfam" id="TIGR01980">
    <property type="entry name" value="sufB"/>
    <property type="match status" value="1"/>
</dbReference>
<evidence type="ECO:0000259" key="2">
    <source>
        <dbReference type="Pfam" id="PF01458"/>
    </source>
</evidence>
<dbReference type="PANTHER" id="PTHR30508:SF1">
    <property type="entry name" value="UPF0051 PROTEIN ABCI8, CHLOROPLASTIC-RELATED"/>
    <property type="match status" value="1"/>
</dbReference>
<evidence type="ECO:0000259" key="3">
    <source>
        <dbReference type="Pfam" id="PF19295"/>
    </source>
</evidence>
<evidence type="ECO:0000256" key="1">
    <source>
        <dbReference type="ARBA" id="ARBA00043967"/>
    </source>
</evidence>
<dbReference type="RefSeq" id="WP_382386643.1">
    <property type="nucleotide sequence ID" value="NZ_JBHLWI010000010.1"/>
</dbReference>
<dbReference type="EMBL" id="JBHLWI010000010">
    <property type="protein sequence ID" value="MFC0262200.1"/>
    <property type="molecule type" value="Genomic_DNA"/>
</dbReference>
<feature type="domain" description="SUF system FeS cluster assembly SufBD core" evidence="2">
    <location>
        <begin position="210"/>
        <end position="451"/>
    </location>
</feature>
<dbReference type="SUPFAM" id="SSF101960">
    <property type="entry name" value="Stabilizer of iron transporter SufD"/>
    <property type="match status" value="1"/>
</dbReference>
<dbReference type="Pfam" id="PF01458">
    <property type="entry name" value="SUFBD_core"/>
    <property type="match status" value="1"/>
</dbReference>
<dbReference type="InterPro" id="IPR037284">
    <property type="entry name" value="SUF_FeS_clus_asmbl_SufBD_sf"/>
</dbReference>
<dbReference type="Pfam" id="PF19295">
    <property type="entry name" value="SufBD_N"/>
    <property type="match status" value="1"/>
</dbReference>
<sequence length="481" mass="53722">MSKDNQILEELTSKEYEHGWSVNLEADEAPVGLNEDIIRWISAKKEEPSWLLEWRLNAFKTWLQMKEPEWANVKYPKVDLQALKYYSAPKQAKKPKSLDEIDPELLQIYERLGISLNEQKRLQGIAVDAVLDSVSVGTTFKETLSKLGIIFCSFSEAVQEHPELIQKYLGSVVPVSDNYYAALNSAVFSDGSFCYIPKGVRCPMELSTYFRINAANTGQFERTLIVAEESSYVSYLEGCTAPQRDENQLHAAVVEIYAEKNAEVKYSTVQNWFPGDKEGKGGIYNFVTKRGICAGDYSKISWTQVETGSAVTWKYPSCILKGDHSIGEFYSVAVTNNYQQADTGTKMIHIGKNTKSRIVSKGISAGHSQNSYRGQVQVMKRATNARNFSQCDSLLMGDKCGAHTFPYIDIQNSTAKVEHEATTSKIGEDQIFYCNQRGIATEDAVALIVNGYAKEVLNQLPMEFAVEAQKLLALTLEGSVG</sequence>
<dbReference type="PANTHER" id="PTHR30508">
    <property type="entry name" value="FES CLUSTER ASSEMBLY PROTEIN SUF"/>
    <property type="match status" value="1"/>
</dbReference>
<comment type="similarity">
    <text evidence="1">Belongs to the iron-sulfur cluster assembly SufBD family.</text>
</comment>
<reference evidence="4 5" key="1">
    <citation type="submission" date="2024-09" db="EMBL/GenBank/DDBJ databases">
        <authorList>
            <person name="Sun Q."/>
            <person name="Mori K."/>
        </authorList>
    </citation>
    <scope>NUCLEOTIDE SEQUENCE [LARGE SCALE GENOMIC DNA]</scope>
    <source>
        <strain evidence="4 5">CCM 7650</strain>
    </source>
</reference>
<dbReference type="NCBIfam" id="NF008773">
    <property type="entry name" value="PRK11814.1"/>
    <property type="match status" value="1"/>
</dbReference>
<dbReference type="InterPro" id="IPR010231">
    <property type="entry name" value="SUF_FeS_clus_asmbl_SufB"/>
</dbReference>
<dbReference type="InterPro" id="IPR055346">
    <property type="entry name" value="Fe-S_cluster_assembly_SufBD"/>
</dbReference>
<dbReference type="Proteomes" id="UP001589797">
    <property type="component" value="Unassembled WGS sequence"/>
</dbReference>
<gene>
    <name evidence="4" type="primary">sufB</name>
    <name evidence="4" type="ORF">ACFFIP_05850</name>
</gene>
<keyword evidence="5" id="KW-1185">Reference proteome</keyword>
<protein>
    <submittedName>
        <fullName evidence="4">Fe-S cluster assembly protein SufB</fullName>
    </submittedName>
</protein>
<organism evidence="4 5">
    <name type="scientific">Fontibacter flavus</name>
    <dbReference type="NCBI Taxonomy" id="654838"/>
    <lineage>
        <taxon>Bacteria</taxon>
        <taxon>Pseudomonadati</taxon>
        <taxon>Bacteroidota</taxon>
        <taxon>Cytophagia</taxon>
        <taxon>Cytophagales</taxon>
        <taxon>Cyclobacteriaceae</taxon>
        <taxon>Fontibacter</taxon>
    </lineage>
</organism>
<name>A0ABV6FS96_9BACT</name>
<dbReference type="InterPro" id="IPR000825">
    <property type="entry name" value="SUF_FeS_clus_asmbl_SufBD_core"/>
</dbReference>
<proteinExistence type="inferred from homology"/>
<accession>A0ABV6FS96</accession>
<evidence type="ECO:0000313" key="5">
    <source>
        <dbReference type="Proteomes" id="UP001589797"/>
    </source>
</evidence>